<sequence>MIAVPAPTRIGTYKQESAAQNVGHCGDVSQPFDITQPVKCKFAGRLTYRARSSRARIRPVAAFSRESLVYDLFLDFSDAFTAGSRRLFIDLKTALGQNDAIICFCPLRTDHAIKNVV</sequence>
<dbReference type="Proteomes" id="UP000057737">
    <property type="component" value="Unassembled WGS sequence"/>
</dbReference>
<gene>
    <name evidence="1" type="ORF">AS156_05920</name>
</gene>
<dbReference type="AlphaFoldDB" id="A0A109JUB3"/>
<keyword evidence="2" id="KW-1185">Reference proteome</keyword>
<reference evidence="1 2" key="1">
    <citation type="submission" date="2015-11" db="EMBL/GenBank/DDBJ databases">
        <title>Draft Genome Sequence of the Strain BR 10303 (Bradyrhizobium sp.) isolated from nodules of Centrolobium paraense.</title>
        <authorList>
            <person name="Zelli J.E."/>
            <person name="Simoes-Araujo J.L."/>
            <person name="Barauna A.C."/>
            <person name="Silva K."/>
        </authorList>
    </citation>
    <scope>NUCLEOTIDE SEQUENCE [LARGE SCALE GENOMIC DNA]</scope>
    <source>
        <strain evidence="1 2">BR 10303</strain>
    </source>
</reference>
<evidence type="ECO:0000313" key="1">
    <source>
        <dbReference type="EMBL" id="KWV55268.1"/>
    </source>
</evidence>
<evidence type="ECO:0000313" key="2">
    <source>
        <dbReference type="Proteomes" id="UP000057737"/>
    </source>
</evidence>
<proteinExistence type="predicted"/>
<dbReference type="EMBL" id="LNCU01000063">
    <property type="protein sequence ID" value="KWV55268.1"/>
    <property type="molecule type" value="Genomic_DNA"/>
</dbReference>
<comment type="caution">
    <text evidence="1">The sequence shown here is derived from an EMBL/GenBank/DDBJ whole genome shotgun (WGS) entry which is preliminary data.</text>
</comment>
<name>A0A109JUB3_9BRAD</name>
<protein>
    <submittedName>
        <fullName evidence="1">Uncharacterized protein</fullName>
    </submittedName>
</protein>
<organism evidence="1 2">
    <name type="scientific">Bradyrhizobium macuxiense</name>
    <dbReference type="NCBI Taxonomy" id="1755647"/>
    <lineage>
        <taxon>Bacteria</taxon>
        <taxon>Pseudomonadati</taxon>
        <taxon>Pseudomonadota</taxon>
        <taxon>Alphaproteobacteria</taxon>
        <taxon>Hyphomicrobiales</taxon>
        <taxon>Nitrobacteraceae</taxon>
        <taxon>Bradyrhizobium</taxon>
    </lineage>
</organism>
<accession>A0A109JUB3</accession>